<dbReference type="SUPFAM" id="SSF55729">
    <property type="entry name" value="Acyl-CoA N-acyltransferases (Nat)"/>
    <property type="match status" value="1"/>
</dbReference>
<dbReference type="PANTHER" id="PTHR43626:SF4">
    <property type="entry name" value="GCN5-RELATED N-ACETYLTRANSFERASE 2, CHLOROPLASTIC"/>
    <property type="match status" value="1"/>
</dbReference>
<evidence type="ECO:0000313" key="4">
    <source>
        <dbReference type="EMBL" id="MBL4937423.1"/>
    </source>
</evidence>
<dbReference type="Proteomes" id="UP000632377">
    <property type="component" value="Unassembled WGS sequence"/>
</dbReference>
<evidence type="ECO:0000256" key="1">
    <source>
        <dbReference type="ARBA" id="ARBA00022679"/>
    </source>
</evidence>
<keyword evidence="5" id="KW-1185">Reference proteome</keyword>
<dbReference type="PROSITE" id="PS51186">
    <property type="entry name" value="GNAT"/>
    <property type="match status" value="1"/>
</dbReference>
<dbReference type="InterPro" id="IPR000182">
    <property type="entry name" value="GNAT_dom"/>
</dbReference>
<evidence type="ECO:0000313" key="5">
    <source>
        <dbReference type="Proteomes" id="UP000632377"/>
    </source>
</evidence>
<keyword evidence="2" id="KW-0012">Acyltransferase</keyword>
<dbReference type="Gene3D" id="3.40.630.30">
    <property type="match status" value="1"/>
</dbReference>
<organism evidence="4 5">
    <name type="scientific">Clostridium rhizosphaerae</name>
    <dbReference type="NCBI Taxonomy" id="2803861"/>
    <lineage>
        <taxon>Bacteria</taxon>
        <taxon>Bacillati</taxon>
        <taxon>Bacillota</taxon>
        <taxon>Clostridia</taxon>
        <taxon>Eubacteriales</taxon>
        <taxon>Clostridiaceae</taxon>
        <taxon>Clostridium</taxon>
    </lineage>
</organism>
<dbReference type="RefSeq" id="WP_202750174.1">
    <property type="nucleotide sequence ID" value="NZ_JAESWC010000014.1"/>
</dbReference>
<dbReference type="CDD" id="cd04301">
    <property type="entry name" value="NAT_SF"/>
    <property type="match status" value="1"/>
</dbReference>
<accession>A0ABS1TDI4</accession>
<name>A0ABS1TDI4_9CLOT</name>
<feature type="domain" description="N-acetyltransferase" evidence="3">
    <location>
        <begin position="1"/>
        <end position="140"/>
    </location>
</feature>
<evidence type="ECO:0000256" key="2">
    <source>
        <dbReference type="ARBA" id="ARBA00023315"/>
    </source>
</evidence>
<proteinExistence type="predicted"/>
<gene>
    <name evidence="4" type="ORF">JK636_17010</name>
</gene>
<comment type="caution">
    <text evidence="4">The sequence shown here is derived from an EMBL/GenBank/DDBJ whole genome shotgun (WGS) entry which is preliminary data.</text>
</comment>
<reference evidence="4 5" key="1">
    <citation type="submission" date="2021-01" db="EMBL/GenBank/DDBJ databases">
        <title>Genome public.</title>
        <authorList>
            <person name="Liu C."/>
            <person name="Sun Q."/>
        </authorList>
    </citation>
    <scope>NUCLEOTIDE SEQUENCE [LARGE SCALE GENOMIC DNA]</scope>
    <source>
        <strain evidence="4 5">YIM B02515</strain>
    </source>
</reference>
<dbReference type="InterPro" id="IPR016181">
    <property type="entry name" value="Acyl_CoA_acyltransferase"/>
</dbReference>
<evidence type="ECO:0000259" key="3">
    <source>
        <dbReference type="PROSITE" id="PS51186"/>
    </source>
</evidence>
<dbReference type="PANTHER" id="PTHR43626">
    <property type="entry name" value="ACYL-COA N-ACYLTRANSFERASE"/>
    <property type="match status" value="1"/>
</dbReference>
<protein>
    <submittedName>
        <fullName evidence="4">GNAT family N-acetyltransferase</fullName>
    </submittedName>
</protein>
<dbReference type="Pfam" id="PF00583">
    <property type="entry name" value="Acetyltransf_1"/>
    <property type="match status" value="1"/>
</dbReference>
<keyword evidence="1" id="KW-0808">Transferase</keyword>
<sequence>MNIKLKFDCDNINWEIVCEVIEKAGLSTHPVKETQIAFENSFACVFVFDDDNLIGTGRAISDGVFQAGIYDIAVLPEYHKKGIGRVIMEGLESKLQNMNIILYANPTAQSFYKKLGYSKMLTGMAKFKNEESMRNRGFIE</sequence>
<dbReference type="InterPro" id="IPR045039">
    <property type="entry name" value="NSI-like"/>
</dbReference>
<dbReference type="EMBL" id="JAESWC010000014">
    <property type="protein sequence ID" value="MBL4937423.1"/>
    <property type="molecule type" value="Genomic_DNA"/>
</dbReference>